<gene>
    <name evidence="1" type="ORF">RO3G_06784</name>
</gene>
<reference evidence="1 2" key="1">
    <citation type="journal article" date="2009" name="PLoS Genet.">
        <title>Genomic analysis of the basal lineage fungus Rhizopus oryzae reveals a whole-genome duplication.</title>
        <authorList>
            <person name="Ma L.-J."/>
            <person name="Ibrahim A.S."/>
            <person name="Skory C."/>
            <person name="Grabherr M.G."/>
            <person name="Burger G."/>
            <person name="Butler M."/>
            <person name="Elias M."/>
            <person name="Idnurm A."/>
            <person name="Lang B.F."/>
            <person name="Sone T."/>
            <person name="Abe A."/>
            <person name="Calvo S.E."/>
            <person name="Corrochano L.M."/>
            <person name="Engels R."/>
            <person name="Fu J."/>
            <person name="Hansberg W."/>
            <person name="Kim J.-M."/>
            <person name="Kodira C.D."/>
            <person name="Koehrsen M.J."/>
            <person name="Liu B."/>
            <person name="Miranda-Saavedra D."/>
            <person name="O'Leary S."/>
            <person name="Ortiz-Castellanos L."/>
            <person name="Poulter R."/>
            <person name="Rodriguez-Romero J."/>
            <person name="Ruiz-Herrera J."/>
            <person name="Shen Y.-Q."/>
            <person name="Zeng Q."/>
            <person name="Galagan J."/>
            <person name="Birren B.W."/>
            <person name="Cuomo C.A."/>
            <person name="Wickes B.L."/>
        </authorList>
    </citation>
    <scope>NUCLEOTIDE SEQUENCE [LARGE SCALE GENOMIC DNA]</scope>
    <source>
        <strain evidence="2">RA 99-880 / ATCC MYA-4621 / FGSC 9543 / NRRL 43880</strain>
    </source>
</reference>
<dbReference type="AlphaFoldDB" id="I1C0U9"/>
<organism evidence="1 2">
    <name type="scientific">Rhizopus delemar (strain RA 99-880 / ATCC MYA-4621 / FGSC 9543 / NRRL 43880)</name>
    <name type="common">Mucormycosis agent</name>
    <name type="synonym">Rhizopus arrhizus var. delemar</name>
    <dbReference type="NCBI Taxonomy" id="246409"/>
    <lineage>
        <taxon>Eukaryota</taxon>
        <taxon>Fungi</taxon>
        <taxon>Fungi incertae sedis</taxon>
        <taxon>Mucoromycota</taxon>
        <taxon>Mucoromycotina</taxon>
        <taxon>Mucoromycetes</taxon>
        <taxon>Mucorales</taxon>
        <taxon>Mucorineae</taxon>
        <taxon>Rhizopodaceae</taxon>
        <taxon>Rhizopus</taxon>
    </lineage>
</organism>
<dbReference type="VEuPathDB" id="FungiDB:RO3G_06784"/>
<proteinExistence type="predicted"/>
<dbReference type="RefSeq" id="XP_067517475.1">
    <property type="nucleotide sequence ID" value="XM_067661374.1"/>
</dbReference>
<dbReference type="GeneID" id="93613755"/>
<dbReference type="Proteomes" id="UP000009138">
    <property type="component" value="Unassembled WGS sequence"/>
</dbReference>
<sequence>MTVSYEVYESSCNCLNPRASLSFIQVFLQASSPLHLVAIRAVLGQWFRTNPFGIALLPPLDRTWEFRQQC</sequence>
<name>I1C0U9_RHIO9</name>
<protein>
    <submittedName>
        <fullName evidence="1">Uncharacterized protein</fullName>
    </submittedName>
</protein>
<keyword evidence="2" id="KW-1185">Reference proteome</keyword>
<accession>I1C0U9</accession>
<dbReference type="EMBL" id="CH476736">
    <property type="protein sequence ID" value="EIE82079.1"/>
    <property type="molecule type" value="Genomic_DNA"/>
</dbReference>
<evidence type="ECO:0000313" key="1">
    <source>
        <dbReference type="EMBL" id="EIE82079.1"/>
    </source>
</evidence>
<dbReference type="InParanoid" id="I1C0U9"/>
<evidence type="ECO:0000313" key="2">
    <source>
        <dbReference type="Proteomes" id="UP000009138"/>
    </source>
</evidence>